<dbReference type="Proteomes" id="UP001275049">
    <property type="component" value="Unassembled WGS sequence"/>
</dbReference>
<dbReference type="SUPFAM" id="SSF53448">
    <property type="entry name" value="Nucleotide-diphospho-sugar transferases"/>
    <property type="match status" value="1"/>
</dbReference>
<protein>
    <submittedName>
        <fullName evidence="3">Glycosyltransferase family 2 protein</fullName>
        <ecNumber evidence="3">2.4.-.-</ecNumber>
    </submittedName>
</protein>
<keyword evidence="4" id="KW-1185">Reference proteome</keyword>
<dbReference type="PANTHER" id="PTHR43179:SF7">
    <property type="entry name" value="RHAMNOSYLTRANSFERASE WBBL"/>
    <property type="match status" value="1"/>
</dbReference>
<dbReference type="InterPro" id="IPR001173">
    <property type="entry name" value="Glyco_trans_2-like"/>
</dbReference>
<feature type="domain" description="Glycosyltransferase 2-like" evidence="1">
    <location>
        <begin position="5"/>
        <end position="183"/>
    </location>
</feature>
<dbReference type="RefSeq" id="WP_022865642.1">
    <property type="nucleotide sequence ID" value="NZ_CAMYCL010000016.1"/>
</dbReference>
<evidence type="ECO:0000313" key="2">
    <source>
        <dbReference type="EMBL" id="MDY5132285.1"/>
    </source>
</evidence>
<dbReference type="Gene3D" id="3.90.550.10">
    <property type="entry name" value="Spore Coat Polysaccharide Biosynthesis Protein SpsA, Chain A"/>
    <property type="match status" value="1"/>
</dbReference>
<keyword evidence="3" id="KW-0328">Glycosyltransferase</keyword>
<dbReference type="EMBL" id="JAWNGA010000001">
    <property type="protein sequence ID" value="MDY5132285.1"/>
    <property type="molecule type" value="Genomic_DNA"/>
</dbReference>
<gene>
    <name evidence="3" type="ORF">R6G80_04150</name>
    <name evidence="2" type="ORF">R6G86_00820</name>
</gene>
<sequence length="280" mass="31475">MTLRVVTVAYNPGEEMDIFLSSIPQALHEPYEIVIVNNGEDSSLVSKLAEKHDATLINAPGNLGYGKAVNLGVEDFTGEWFFVINPDVVLTEHALDELLKETSNWPKGAAFGPLTTLSNGDVYPSARHFPRIISGGGHAVLTRLWPGNPFSRRYQHNDVRYAHQVDWLSGACLLVRRKAFEDVGCFDPRYFMFFEDVALGQDFHNAGWMSVFVPSSIIIHDHGASWKSRPEAMIRAHHESAARYIDDVYSRPWQAPLRWAVRGGLRLRAKMQVRASLKNS</sequence>
<keyword evidence="3" id="KW-0808">Transferase</keyword>
<dbReference type="InterPro" id="IPR029044">
    <property type="entry name" value="Nucleotide-diphossugar_trans"/>
</dbReference>
<dbReference type="AlphaFoldDB" id="A0AAW9HWX7"/>
<dbReference type="EMBL" id="JAWNGC010000004">
    <property type="protein sequence ID" value="MDY5154915.1"/>
    <property type="molecule type" value="Genomic_DNA"/>
</dbReference>
<evidence type="ECO:0000313" key="3">
    <source>
        <dbReference type="EMBL" id="MDY5154915.1"/>
    </source>
</evidence>
<accession>A0AAW9HWX7</accession>
<dbReference type="CDD" id="cd04186">
    <property type="entry name" value="GT_2_like_c"/>
    <property type="match status" value="1"/>
</dbReference>
<reference evidence="3 4" key="1">
    <citation type="submission" date="2023-10" db="EMBL/GenBank/DDBJ databases">
        <title>Whole Genome based description of the genera Actinobaculum and Actinotignum reveals a complex phylogenetic relationship within the species included in the genus Actinotignum.</title>
        <authorList>
            <person name="Jensen C.S."/>
            <person name="Dargis R."/>
            <person name="Kemp M."/>
            <person name="Christensen J.J."/>
        </authorList>
    </citation>
    <scope>NUCLEOTIDE SEQUENCE</scope>
    <source>
        <strain evidence="3">SLA_B511</strain>
        <strain evidence="2 4">SLA_B974</strain>
    </source>
</reference>
<dbReference type="EC" id="2.4.-.-" evidence="3"/>
<dbReference type="Pfam" id="PF00535">
    <property type="entry name" value="Glycos_transf_2"/>
    <property type="match status" value="1"/>
</dbReference>
<evidence type="ECO:0000313" key="4">
    <source>
        <dbReference type="Proteomes" id="UP001275049"/>
    </source>
</evidence>
<dbReference type="Proteomes" id="UP001281731">
    <property type="component" value="Unassembled WGS sequence"/>
</dbReference>
<evidence type="ECO:0000313" key="5">
    <source>
        <dbReference type="Proteomes" id="UP001281731"/>
    </source>
</evidence>
<dbReference type="GO" id="GO:0016757">
    <property type="term" value="F:glycosyltransferase activity"/>
    <property type="evidence" value="ECO:0007669"/>
    <property type="project" value="UniProtKB-KW"/>
</dbReference>
<organism evidence="3 5">
    <name type="scientific">Actinotignum urinale</name>
    <dbReference type="NCBI Taxonomy" id="190146"/>
    <lineage>
        <taxon>Bacteria</taxon>
        <taxon>Bacillati</taxon>
        <taxon>Actinomycetota</taxon>
        <taxon>Actinomycetes</taxon>
        <taxon>Actinomycetales</taxon>
        <taxon>Actinomycetaceae</taxon>
        <taxon>Actinotignum</taxon>
    </lineage>
</organism>
<name>A0AAW9HWX7_9ACTO</name>
<comment type="caution">
    <text evidence="3">The sequence shown here is derived from an EMBL/GenBank/DDBJ whole genome shotgun (WGS) entry which is preliminary data.</text>
</comment>
<dbReference type="PANTHER" id="PTHR43179">
    <property type="entry name" value="RHAMNOSYLTRANSFERASE WBBL"/>
    <property type="match status" value="1"/>
</dbReference>
<evidence type="ECO:0000259" key="1">
    <source>
        <dbReference type="Pfam" id="PF00535"/>
    </source>
</evidence>
<proteinExistence type="predicted"/>